<organism evidence="1 2">
    <name type="scientific">Aristolochia fimbriata</name>
    <name type="common">White veined hardy Dutchman's pipe vine</name>
    <dbReference type="NCBI Taxonomy" id="158543"/>
    <lineage>
        <taxon>Eukaryota</taxon>
        <taxon>Viridiplantae</taxon>
        <taxon>Streptophyta</taxon>
        <taxon>Embryophyta</taxon>
        <taxon>Tracheophyta</taxon>
        <taxon>Spermatophyta</taxon>
        <taxon>Magnoliopsida</taxon>
        <taxon>Magnoliidae</taxon>
        <taxon>Piperales</taxon>
        <taxon>Aristolochiaceae</taxon>
        <taxon>Aristolochia</taxon>
    </lineage>
</organism>
<reference evidence="1 2" key="1">
    <citation type="submission" date="2021-07" db="EMBL/GenBank/DDBJ databases">
        <title>The Aristolochia fimbriata genome: insights into angiosperm evolution, floral development and chemical biosynthesis.</title>
        <authorList>
            <person name="Jiao Y."/>
        </authorList>
    </citation>
    <scope>NUCLEOTIDE SEQUENCE [LARGE SCALE GENOMIC DNA]</scope>
    <source>
        <strain evidence="1">IBCAS-2021</strain>
        <tissue evidence="1">Leaf</tissue>
    </source>
</reference>
<dbReference type="Proteomes" id="UP000825729">
    <property type="component" value="Unassembled WGS sequence"/>
</dbReference>
<evidence type="ECO:0000313" key="1">
    <source>
        <dbReference type="EMBL" id="KAG9455967.1"/>
    </source>
</evidence>
<sequence>MIKALKKLKTWSRKKKRRRSSIVHPPLHSHCCCSCSSTPQPSAPPLPSWLDYEPQQETVSVSVPSHLFRSSTESGFSYASAQPHIPVPPPEIATETTPLYATSAVPTSYQQYFVPEPVCGVPAVPVDLGKRAEGGIFGCVASFGNNLIRCFFPCFRFRSHN</sequence>
<dbReference type="EMBL" id="JAINDJ010000002">
    <property type="protein sequence ID" value="KAG9455967.1"/>
    <property type="molecule type" value="Genomic_DNA"/>
</dbReference>
<dbReference type="AlphaFoldDB" id="A0AAV7F7J6"/>
<evidence type="ECO:0000313" key="2">
    <source>
        <dbReference type="Proteomes" id="UP000825729"/>
    </source>
</evidence>
<keyword evidence="2" id="KW-1185">Reference proteome</keyword>
<gene>
    <name evidence="1" type="ORF">H6P81_000475</name>
</gene>
<protein>
    <submittedName>
        <fullName evidence="1">Uncharacterized protein</fullName>
    </submittedName>
</protein>
<proteinExistence type="predicted"/>
<accession>A0AAV7F7J6</accession>
<comment type="caution">
    <text evidence="1">The sequence shown here is derived from an EMBL/GenBank/DDBJ whole genome shotgun (WGS) entry which is preliminary data.</text>
</comment>
<name>A0AAV7F7J6_ARIFI</name>